<dbReference type="Proteomes" id="UP001055879">
    <property type="component" value="Linkage Group LG03"/>
</dbReference>
<sequence>MEKKSGAMVQRVVVVQRLTGGKNEMDKGWVTNIWYFKGDKGDTSISIMNLRSCITKAILNRLLFYFLKNKRRSLGQGLGAGSKLMYRKVQVQVQHQIALGVADDGKASAPYTKFIWCYKFDEKAGVTYKQYLDERNPIVNISRMRVQAAVQVCRLKLASFCMPPKHIIEDTYFQPKNFHELLQVKFLQPNENWEDNIASLSMHFPNRNWDGDIDSLSTTILTAKCYGHNVKKLKQANVMTDNSLSPICLVLQIKCVDHKGFLYDIMWIERLVLVNPDTLKQQLMQFLQQQVNSQPEEQQQQAAKDFDQS</sequence>
<reference evidence="2" key="1">
    <citation type="journal article" date="2022" name="Mol. Ecol. Resour.">
        <title>The genomes of chicory, endive, great burdock and yacon provide insights into Asteraceae palaeo-polyploidization history and plant inulin production.</title>
        <authorList>
            <person name="Fan W."/>
            <person name="Wang S."/>
            <person name="Wang H."/>
            <person name="Wang A."/>
            <person name="Jiang F."/>
            <person name="Liu H."/>
            <person name="Zhao H."/>
            <person name="Xu D."/>
            <person name="Zhang Y."/>
        </authorList>
    </citation>
    <scope>NUCLEOTIDE SEQUENCE [LARGE SCALE GENOMIC DNA]</scope>
    <source>
        <strain evidence="2">cv. Niubang</strain>
    </source>
</reference>
<proteinExistence type="predicted"/>
<protein>
    <submittedName>
        <fullName evidence="1">Uncharacterized protein</fullName>
    </submittedName>
</protein>
<accession>A0ACB9DKR7</accession>
<gene>
    <name evidence="1" type="ORF">L6452_09288</name>
</gene>
<evidence type="ECO:0000313" key="2">
    <source>
        <dbReference type="Proteomes" id="UP001055879"/>
    </source>
</evidence>
<dbReference type="EMBL" id="CM042049">
    <property type="protein sequence ID" value="KAI3746846.1"/>
    <property type="molecule type" value="Genomic_DNA"/>
</dbReference>
<reference evidence="1 2" key="2">
    <citation type="journal article" date="2022" name="Mol. Ecol. Resour.">
        <title>The genomes of chicory, endive, great burdock and yacon provide insights into Asteraceae paleo-polyploidization history and plant inulin production.</title>
        <authorList>
            <person name="Fan W."/>
            <person name="Wang S."/>
            <person name="Wang H."/>
            <person name="Wang A."/>
            <person name="Jiang F."/>
            <person name="Liu H."/>
            <person name="Zhao H."/>
            <person name="Xu D."/>
            <person name="Zhang Y."/>
        </authorList>
    </citation>
    <scope>NUCLEOTIDE SEQUENCE [LARGE SCALE GENOMIC DNA]</scope>
    <source>
        <strain evidence="2">cv. Niubang</strain>
    </source>
</reference>
<evidence type="ECO:0000313" key="1">
    <source>
        <dbReference type="EMBL" id="KAI3746846.1"/>
    </source>
</evidence>
<name>A0ACB9DKR7_ARCLA</name>
<comment type="caution">
    <text evidence="1">The sequence shown here is derived from an EMBL/GenBank/DDBJ whole genome shotgun (WGS) entry which is preliminary data.</text>
</comment>
<organism evidence="1 2">
    <name type="scientific">Arctium lappa</name>
    <name type="common">Greater burdock</name>
    <name type="synonym">Lappa major</name>
    <dbReference type="NCBI Taxonomy" id="4217"/>
    <lineage>
        <taxon>Eukaryota</taxon>
        <taxon>Viridiplantae</taxon>
        <taxon>Streptophyta</taxon>
        <taxon>Embryophyta</taxon>
        <taxon>Tracheophyta</taxon>
        <taxon>Spermatophyta</taxon>
        <taxon>Magnoliopsida</taxon>
        <taxon>eudicotyledons</taxon>
        <taxon>Gunneridae</taxon>
        <taxon>Pentapetalae</taxon>
        <taxon>asterids</taxon>
        <taxon>campanulids</taxon>
        <taxon>Asterales</taxon>
        <taxon>Asteraceae</taxon>
        <taxon>Carduoideae</taxon>
        <taxon>Cardueae</taxon>
        <taxon>Arctiinae</taxon>
        <taxon>Arctium</taxon>
    </lineage>
</organism>
<keyword evidence="2" id="KW-1185">Reference proteome</keyword>